<evidence type="ECO:0000313" key="8">
    <source>
        <dbReference type="Proteomes" id="UP001341444"/>
    </source>
</evidence>
<dbReference type="RefSeq" id="WP_066264866.1">
    <property type="nucleotide sequence ID" value="NZ_JARMAB010000004.1"/>
</dbReference>
<feature type="transmembrane region" description="Helical" evidence="6">
    <location>
        <begin position="149"/>
        <end position="173"/>
    </location>
</feature>
<dbReference type="NCBIfam" id="TIGR02737">
    <property type="entry name" value="caa3_CtaG"/>
    <property type="match status" value="1"/>
</dbReference>
<evidence type="ECO:0000256" key="4">
    <source>
        <dbReference type="ARBA" id="ARBA00022989"/>
    </source>
</evidence>
<proteinExistence type="predicted"/>
<comment type="caution">
    <text evidence="7">The sequence shown here is derived from an EMBL/GenBank/DDBJ whole genome shotgun (WGS) entry which is preliminary data.</text>
</comment>
<name>A0ABU6MGN5_9BACI</name>
<evidence type="ECO:0000256" key="1">
    <source>
        <dbReference type="ARBA" id="ARBA00004651"/>
    </source>
</evidence>
<dbReference type="Proteomes" id="UP001341444">
    <property type="component" value="Unassembled WGS sequence"/>
</dbReference>
<reference evidence="7 8" key="1">
    <citation type="submission" date="2023-03" db="EMBL/GenBank/DDBJ databases">
        <title>Bacillus Genome Sequencing.</title>
        <authorList>
            <person name="Dunlap C."/>
        </authorList>
    </citation>
    <scope>NUCLEOTIDE SEQUENCE [LARGE SCALE GENOMIC DNA]</scope>
    <source>
        <strain evidence="7 8">B-23453</strain>
    </source>
</reference>
<keyword evidence="3 6" id="KW-0812">Transmembrane</keyword>
<dbReference type="InterPro" id="IPR019108">
    <property type="entry name" value="Caa3_assmbl_CtaG-rel"/>
</dbReference>
<feature type="transmembrane region" description="Helical" evidence="6">
    <location>
        <begin position="83"/>
        <end position="102"/>
    </location>
</feature>
<keyword evidence="2" id="KW-1003">Cell membrane</keyword>
<keyword evidence="4 6" id="KW-1133">Transmembrane helix</keyword>
<evidence type="ECO:0000313" key="7">
    <source>
        <dbReference type="EMBL" id="MED1202200.1"/>
    </source>
</evidence>
<evidence type="ECO:0000256" key="5">
    <source>
        <dbReference type="ARBA" id="ARBA00023136"/>
    </source>
</evidence>
<feature type="transmembrane region" description="Helical" evidence="6">
    <location>
        <begin position="185"/>
        <end position="204"/>
    </location>
</feature>
<feature type="transmembrane region" description="Helical" evidence="6">
    <location>
        <begin position="46"/>
        <end position="63"/>
    </location>
</feature>
<dbReference type="InterPro" id="IPR014108">
    <property type="entry name" value="Caa3-assmbl_CtaG"/>
</dbReference>
<protein>
    <submittedName>
        <fullName evidence="7">Cytochrome c oxidase assembly factor CtaG</fullName>
    </submittedName>
</protein>
<evidence type="ECO:0000256" key="3">
    <source>
        <dbReference type="ARBA" id="ARBA00022692"/>
    </source>
</evidence>
<evidence type="ECO:0000256" key="6">
    <source>
        <dbReference type="SAM" id="Phobius"/>
    </source>
</evidence>
<evidence type="ECO:0000256" key="2">
    <source>
        <dbReference type="ARBA" id="ARBA00022475"/>
    </source>
</evidence>
<feature type="transmembrane region" description="Helical" evidence="6">
    <location>
        <begin position="114"/>
        <end position="137"/>
    </location>
</feature>
<gene>
    <name evidence="7" type="primary">ctaG</name>
    <name evidence="7" type="ORF">P4T90_03720</name>
</gene>
<accession>A0ABU6MGN5</accession>
<dbReference type="Pfam" id="PF09678">
    <property type="entry name" value="Caa3_CtaG"/>
    <property type="match status" value="1"/>
</dbReference>
<comment type="subcellular location">
    <subcellularLocation>
        <location evidence="1">Cell membrane</location>
        <topology evidence="1">Multi-pass membrane protein</topology>
    </subcellularLocation>
</comment>
<feature type="transmembrane region" description="Helical" evidence="6">
    <location>
        <begin position="12"/>
        <end position="34"/>
    </location>
</feature>
<keyword evidence="5 6" id="KW-0472">Membrane</keyword>
<organism evidence="7 8">
    <name type="scientific">Heyndrickxia acidicola</name>
    <dbReference type="NCBI Taxonomy" id="209389"/>
    <lineage>
        <taxon>Bacteria</taxon>
        <taxon>Bacillati</taxon>
        <taxon>Bacillota</taxon>
        <taxon>Bacilli</taxon>
        <taxon>Bacillales</taxon>
        <taxon>Bacillaceae</taxon>
        <taxon>Heyndrickxia</taxon>
    </lineage>
</organism>
<keyword evidence="8" id="KW-1185">Reference proteome</keyword>
<dbReference type="EMBL" id="JARMAB010000004">
    <property type="protein sequence ID" value="MED1202200.1"/>
    <property type="molecule type" value="Genomic_DNA"/>
</dbReference>
<sequence length="302" mass="34372">MSIWIFGFRALWSPYFLSCVVGLTILFFLLTITWRKKISNSEKLKPIEAICFVTAMLIIYAVLGSPLDLLGHIMFSIHMTQMALLYMVVSPLIIIGIPNWVWANFIQLPIVRKVFLFFTKPILSVLLFSILFSLYHIPTVFDAIKLNEFLHSTYTLILFVFSLFLWWPLLNSLPGQYQISGLKKISYLIASAVLLTPACGMIIFSNSPLYTTYSNGAMWLKSMSLCVPGDTLNNLGLSGPELFSHMPVVQDQQLGGVIMKIIQEIVDTTILFKVFFEWYRKDQEEAEKQNGSLMLKNSAPID</sequence>